<organism evidence="1 2">
    <name type="scientific">Kribbella lupini</name>
    <dbReference type="NCBI Taxonomy" id="291602"/>
    <lineage>
        <taxon>Bacteria</taxon>
        <taxon>Bacillati</taxon>
        <taxon>Actinomycetota</taxon>
        <taxon>Actinomycetes</taxon>
        <taxon>Propionibacteriales</taxon>
        <taxon>Kribbellaceae</taxon>
        <taxon>Kribbella</taxon>
    </lineage>
</organism>
<proteinExistence type="predicted"/>
<sequence length="147" mass="16450">MAMHENSPGLRPLGLLAPEPGGAPWPSGSLETAIETPPDSVRKEVVHYLDACPIFLAWMEYTRDVIGDRFGVGGGSAIVSDGVYYWRFDATAYIEEYGISVPDRAIEHMRSRRWRPPEFSREQYLEIYRQLVALLGPIDPTGPSNIN</sequence>
<comment type="caution">
    <text evidence="1">The sequence shown here is derived from an EMBL/GenBank/DDBJ whole genome shotgun (WGS) entry which is preliminary data.</text>
</comment>
<keyword evidence="2" id="KW-1185">Reference proteome</keyword>
<protein>
    <submittedName>
        <fullName evidence="1">Uncharacterized protein</fullName>
    </submittedName>
</protein>
<name>A0ABP4NBR3_9ACTN</name>
<dbReference type="EMBL" id="BAAANC010000005">
    <property type="protein sequence ID" value="GAA1559306.1"/>
    <property type="molecule type" value="Genomic_DNA"/>
</dbReference>
<reference evidence="2" key="1">
    <citation type="journal article" date="2019" name="Int. J. Syst. Evol. Microbiol.">
        <title>The Global Catalogue of Microorganisms (GCM) 10K type strain sequencing project: providing services to taxonomists for standard genome sequencing and annotation.</title>
        <authorList>
            <consortium name="The Broad Institute Genomics Platform"/>
            <consortium name="The Broad Institute Genome Sequencing Center for Infectious Disease"/>
            <person name="Wu L."/>
            <person name="Ma J."/>
        </authorList>
    </citation>
    <scope>NUCLEOTIDE SEQUENCE [LARGE SCALE GENOMIC DNA]</scope>
    <source>
        <strain evidence="2">JCM 14303</strain>
    </source>
</reference>
<evidence type="ECO:0000313" key="2">
    <source>
        <dbReference type="Proteomes" id="UP001500363"/>
    </source>
</evidence>
<gene>
    <name evidence="1" type="ORF">GCM10009741_75410</name>
</gene>
<accession>A0ABP4NBR3</accession>
<evidence type="ECO:0000313" key="1">
    <source>
        <dbReference type="EMBL" id="GAA1559306.1"/>
    </source>
</evidence>
<dbReference type="Proteomes" id="UP001500363">
    <property type="component" value="Unassembled WGS sequence"/>
</dbReference>
<dbReference type="RefSeq" id="WP_344183024.1">
    <property type="nucleotide sequence ID" value="NZ_BAAANC010000005.1"/>
</dbReference>